<evidence type="ECO:0000256" key="5">
    <source>
        <dbReference type="ARBA" id="ARBA00023049"/>
    </source>
</evidence>
<evidence type="ECO:0000256" key="4">
    <source>
        <dbReference type="ARBA" id="ARBA00022833"/>
    </source>
</evidence>
<dbReference type="Pfam" id="PF05193">
    <property type="entry name" value="Peptidase_M16_C"/>
    <property type="match status" value="1"/>
</dbReference>
<dbReference type="InterPro" id="IPR050626">
    <property type="entry name" value="Peptidase_M16"/>
</dbReference>
<dbReference type="InterPro" id="IPR007863">
    <property type="entry name" value="Peptidase_M16_C"/>
</dbReference>
<evidence type="ECO:0000313" key="10">
    <source>
        <dbReference type="Proteomes" id="UP000186026"/>
    </source>
</evidence>
<evidence type="ECO:0000259" key="7">
    <source>
        <dbReference type="Pfam" id="PF00675"/>
    </source>
</evidence>
<feature type="signal peptide" evidence="6">
    <location>
        <begin position="1"/>
        <end position="21"/>
    </location>
</feature>
<dbReference type="InterPro" id="IPR011765">
    <property type="entry name" value="Pept_M16_N"/>
</dbReference>
<dbReference type="PANTHER" id="PTHR43690:SF35">
    <property type="entry name" value="NON-CATALYTIC MEMBER OF PEPTIDASE SUBFAMILY M16B-RELATED"/>
    <property type="match status" value="1"/>
</dbReference>
<evidence type="ECO:0000256" key="2">
    <source>
        <dbReference type="ARBA" id="ARBA00022670"/>
    </source>
</evidence>
<sequence>MIRKLTLSLLLSACLALSVLAQNKIEFREFKLDNGLHVILHQDNTTPIVATTVLYHVGSKNENPERTGFAHFFEHLMFEGSENIPRGKFFEIVESAGGTLNAGTSQDYTVYYEILPSNQLELALYLESERMLHAKVDQTGVDTQREVIKQEMKQVMDEQPYGSFQREMPVRLYPNHPYNWPIIGSAEHLDNAKLEEFMDFYAMYYVPNNATLSIAGDIDYEETERMIRKYFSEIPAGEKAPYRPNIEIEKLKAQKVDVVYDNIQLPAIFQGYLMPKKNHPDTYALNLLSTYLLSGKSSLMYKELVDKQQKALQAVAFPNDLEDGGMFLVLAIANMGVDIDELNVAIDEVLSTVKQNGIDEKDLQKLINIKETQLVNGFGSVANIAQSLAQGHVFYGSADYVNSQLDKFRKVTAEDIKRVANQYLNKDSRVVLKYLPKPTDATE</sequence>
<dbReference type="SUPFAM" id="SSF63411">
    <property type="entry name" value="LuxS/MPP-like metallohydrolase"/>
    <property type="match status" value="2"/>
</dbReference>
<keyword evidence="5" id="KW-0482">Metalloprotease</keyword>
<dbReference type="GO" id="GO:0008237">
    <property type="term" value="F:metallopeptidase activity"/>
    <property type="evidence" value="ECO:0007669"/>
    <property type="project" value="UniProtKB-KW"/>
</dbReference>
<dbReference type="GO" id="GO:0006508">
    <property type="term" value="P:proteolysis"/>
    <property type="evidence" value="ECO:0007669"/>
    <property type="project" value="UniProtKB-KW"/>
</dbReference>
<keyword evidence="10" id="KW-1185">Reference proteome</keyword>
<evidence type="ECO:0000256" key="1">
    <source>
        <dbReference type="ARBA" id="ARBA00007261"/>
    </source>
</evidence>
<dbReference type="RefSeq" id="WP_076500417.1">
    <property type="nucleotide sequence ID" value="NZ_FTOP01000005.1"/>
</dbReference>
<feature type="domain" description="Peptidase M16 C-terminal" evidence="8">
    <location>
        <begin position="193"/>
        <end position="368"/>
    </location>
</feature>
<dbReference type="Proteomes" id="UP000186026">
    <property type="component" value="Unassembled WGS sequence"/>
</dbReference>
<reference evidence="10" key="1">
    <citation type="submission" date="2017-01" db="EMBL/GenBank/DDBJ databases">
        <authorList>
            <person name="Varghese N."/>
            <person name="Submissions S."/>
        </authorList>
    </citation>
    <scope>NUCLEOTIDE SEQUENCE [LARGE SCALE GENOMIC DNA]</scope>
    <source>
        <strain evidence="10">DSM 46698</strain>
    </source>
</reference>
<name>A0A1N7MAC8_9BACT</name>
<feature type="domain" description="Peptidase M16 N-terminal" evidence="7">
    <location>
        <begin position="38"/>
        <end position="161"/>
    </location>
</feature>
<organism evidence="9 10">
    <name type="scientific">Belliella pelovolcani</name>
    <dbReference type="NCBI Taxonomy" id="529505"/>
    <lineage>
        <taxon>Bacteria</taxon>
        <taxon>Pseudomonadati</taxon>
        <taxon>Bacteroidota</taxon>
        <taxon>Cytophagia</taxon>
        <taxon>Cytophagales</taxon>
        <taxon>Cyclobacteriaceae</taxon>
        <taxon>Belliella</taxon>
    </lineage>
</organism>
<dbReference type="PANTHER" id="PTHR43690">
    <property type="entry name" value="NARDILYSIN"/>
    <property type="match status" value="1"/>
</dbReference>
<protein>
    <submittedName>
        <fullName evidence="9">Predicted Zn-dependent peptidase</fullName>
    </submittedName>
</protein>
<dbReference type="STRING" id="529505.SAMN05421761_105239"/>
<keyword evidence="2" id="KW-0645">Protease</keyword>
<evidence type="ECO:0000259" key="8">
    <source>
        <dbReference type="Pfam" id="PF05193"/>
    </source>
</evidence>
<dbReference type="AlphaFoldDB" id="A0A1N7MAC8"/>
<dbReference type="OrthoDB" id="9811314at2"/>
<evidence type="ECO:0000256" key="6">
    <source>
        <dbReference type="SAM" id="SignalP"/>
    </source>
</evidence>
<proteinExistence type="inferred from homology"/>
<gene>
    <name evidence="9" type="ORF">SAMN05421761_105239</name>
</gene>
<evidence type="ECO:0000256" key="3">
    <source>
        <dbReference type="ARBA" id="ARBA00022801"/>
    </source>
</evidence>
<feature type="chain" id="PRO_5013337774" evidence="6">
    <location>
        <begin position="22"/>
        <end position="443"/>
    </location>
</feature>
<dbReference type="GO" id="GO:0046872">
    <property type="term" value="F:metal ion binding"/>
    <property type="evidence" value="ECO:0007669"/>
    <property type="project" value="InterPro"/>
</dbReference>
<dbReference type="EMBL" id="FTOP01000005">
    <property type="protein sequence ID" value="SIS83017.1"/>
    <property type="molecule type" value="Genomic_DNA"/>
</dbReference>
<evidence type="ECO:0000313" key="9">
    <source>
        <dbReference type="EMBL" id="SIS83017.1"/>
    </source>
</evidence>
<keyword evidence="4" id="KW-0862">Zinc</keyword>
<accession>A0A1N7MAC8</accession>
<keyword evidence="6" id="KW-0732">Signal</keyword>
<dbReference type="Gene3D" id="3.30.830.10">
    <property type="entry name" value="Metalloenzyme, LuxS/M16 peptidase-like"/>
    <property type="match status" value="2"/>
</dbReference>
<dbReference type="InterPro" id="IPR011249">
    <property type="entry name" value="Metalloenz_LuxS/M16"/>
</dbReference>
<dbReference type="Pfam" id="PF00675">
    <property type="entry name" value="Peptidase_M16"/>
    <property type="match status" value="1"/>
</dbReference>
<keyword evidence="3" id="KW-0378">Hydrolase</keyword>
<comment type="similarity">
    <text evidence="1">Belongs to the peptidase M16 family.</text>
</comment>